<dbReference type="OrthoDB" id="443318at2759"/>
<accession>A0A2J7ZG64</accession>
<keyword evidence="9" id="KW-1185">Reference proteome</keyword>
<evidence type="ECO:0000256" key="4">
    <source>
        <dbReference type="ARBA" id="ARBA00022729"/>
    </source>
</evidence>
<dbReference type="PRINTS" id="PR00724">
    <property type="entry name" value="CRBOXYPTASEC"/>
</dbReference>
<comment type="caution">
    <text evidence="8">The sequence shown here is derived from an EMBL/GenBank/DDBJ whole genome shotgun (WGS) entry which is preliminary data.</text>
</comment>
<evidence type="ECO:0000313" key="9">
    <source>
        <dbReference type="Proteomes" id="UP000236333"/>
    </source>
</evidence>
<keyword evidence="4" id="KW-0732">Signal</keyword>
<keyword evidence="5 7" id="KW-0378">Hydrolase</keyword>
<evidence type="ECO:0000256" key="6">
    <source>
        <dbReference type="ARBA" id="ARBA00023180"/>
    </source>
</evidence>
<dbReference type="InterPro" id="IPR001563">
    <property type="entry name" value="Peptidase_S10"/>
</dbReference>
<dbReference type="PANTHER" id="PTHR11802">
    <property type="entry name" value="SERINE PROTEASE FAMILY S10 SERINE CARBOXYPEPTIDASE"/>
    <property type="match status" value="1"/>
</dbReference>
<protein>
    <recommendedName>
        <fullName evidence="7">Carboxypeptidase</fullName>
        <ecNumber evidence="7">3.4.16.-</ecNumber>
    </recommendedName>
</protein>
<feature type="non-terminal residue" evidence="8">
    <location>
        <position position="176"/>
    </location>
</feature>
<keyword evidence="2 7" id="KW-0121">Carboxypeptidase</keyword>
<dbReference type="InterPro" id="IPR029058">
    <property type="entry name" value="AB_hydrolase_fold"/>
</dbReference>
<evidence type="ECO:0000256" key="1">
    <source>
        <dbReference type="ARBA" id="ARBA00009431"/>
    </source>
</evidence>
<sequence length="176" mass="19337">LPRPSASPHPGPYSINNDTRTLSETKYGWDVFHNMIFVDQPIGTGFSYSKVLARERSGVLYGSGWLVGDWGSAVAATSQDPRDRVYDEKGVAVDMLDFMYEFYRAHPDMLDNDFYVTGESYAGHYVPAVSSAIYRANELGQGPLTIPLVGLAIGNGMTVPAIQFPAYADFALQNNL</sequence>
<dbReference type="SUPFAM" id="SSF53474">
    <property type="entry name" value="alpha/beta-Hydrolases"/>
    <property type="match status" value="1"/>
</dbReference>
<dbReference type="PROSITE" id="PS00131">
    <property type="entry name" value="CARBOXYPEPT_SER_SER"/>
    <property type="match status" value="1"/>
</dbReference>
<dbReference type="Pfam" id="PF00450">
    <property type="entry name" value="Peptidase_S10"/>
    <property type="match status" value="1"/>
</dbReference>
<keyword evidence="3 7" id="KW-0645">Protease</keyword>
<proteinExistence type="inferred from homology"/>
<evidence type="ECO:0000256" key="2">
    <source>
        <dbReference type="ARBA" id="ARBA00022645"/>
    </source>
</evidence>
<dbReference type="EMBL" id="PGGS01003511">
    <property type="protein sequence ID" value="PNG99260.1"/>
    <property type="molecule type" value="Genomic_DNA"/>
</dbReference>
<dbReference type="InterPro" id="IPR018202">
    <property type="entry name" value="Ser_caboxypep_ser_AS"/>
</dbReference>
<evidence type="ECO:0000256" key="5">
    <source>
        <dbReference type="ARBA" id="ARBA00022801"/>
    </source>
</evidence>
<dbReference type="AlphaFoldDB" id="A0A2J7ZG64"/>
<dbReference type="Gene3D" id="3.40.50.1820">
    <property type="entry name" value="alpha/beta hydrolase"/>
    <property type="match status" value="1"/>
</dbReference>
<evidence type="ECO:0000256" key="3">
    <source>
        <dbReference type="ARBA" id="ARBA00022670"/>
    </source>
</evidence>
<dbReference type="EC" id="3.4.16.-" evidence="7"/>
<gene>
    <name evidence="8" type="ORF">TSOC_014966</name>
</gene>
<comment type="similarity">
    <text evidence="1 7">Belongs to the peptidase S10 family.</text>
</comment>
<keyword evidence="6" id="KW-0325">Glycoprotein</keyword>
<name>A0A2J7ZG64_9CHLO</name>
<evidence type="ECO:0000313" key="8">
    <source>
        <dbReference type="EMBL" id="PNG99260.1"/>
    </source>
</evidence>
<dbReference type="PANTHER" id="PTHR11802:SF113">
    <property type="entry name" value="SERINE CARBOXYPEPTIDASE CTSA-4.1"/>
    <property type="match status" value="1"/>
</dbReference>
<reference evidence="8 9" key="1">
    <citation type="journal article" date="2017" name="Mol. Biol. Evol.">
        <title>The 4-celled Tetrabaena socialis nuclear genome reveals the essential components for genetic control of cell number at the origin of multicellularity in the volvocine lineage.</title>
        <authorList>
            <person name="Featherston J."/>
            <person name="Arakaki Y."/>
            <person name="Hanschen E.R."/>
            <person name="Ferris P.J."/>
            <person name="Michod R.E."/>
            <person name="Olson B.J.S.C."/>
            <person name="Nozaki H."/>
            <person name="Durand P.M."/>
        </authorList>
    </citation>
    <scope>NUCLEOTIDE SEQUENCE [LARGE SCALE GENOMIC DNA]</scope>
    <source>
        <strain evidence="8 9">NIES-571</strain>
    </source>
</reference>
<dbReference type="GO" id="GO:0004185">
    <property type="term" value="F:serine-type carboxypeptidase activity"/>
    <property type="evidence" value="ECO:0007669"/>
    <property type="project" value="UniProtKB-UniRule"/>
</dbReference>
<dbReference type="GO" id="GO:0006508">
    <property type="term" value="P:proteolysis"/>
    <property type="evidence" value="ECO:0007669"/>
    <property type="project" value="UniProtKB-KW"/>
</dbReference>
<evidence type="ECO:0000256" key="7">
    <source>
        <dbReference type="RuleBase" id="RU361156"/>
    </source>
</evidence>
<feature type="non-terminal residue" evidence="8">
    <location>
        <position position="1"/>
    </location>
</feature>
<organism evidence="8 9">
    <name type="scientific">Tetrabaena socialis</name>
    <dbReference type="NCBI Taxonomy" id="47790"/>
    <lineage>
        <taxon>Eukaryota</taxon>
        <taxon>Viridiplantae</taxon>
        <taxon>Chlorophyta</taxon>
        <taxon>core chlorophytes</taxon>
        <taxon>Chlorophyceae</taxon>
        <taxon>CS clade</taxon>
        <taxon>Chlamydomonadales</taxon>
        <taxon>Tetrabaenaceae</taxon>
        <taxon>Tetrabaena</taxon>
    </lineage>
</organism>
<dbReference type="Proteomes" id="UP000236333">
    <property type="component" value="Unassembled WGS sequence"/>
</dbReference>